<evidence type="ECO:0000313" key="3">
    <source>
        <dbReference type="EMBL" id="CDY72286.1"/>
    </source>
</evidence>
<feature type="non-terminal residue" evidence="3">
    <location>
        <position position="475"/>
    </location>
</feature>
<feature type="domain" description="Retrovirus-related Pol polyprotein from transposon TNT 1-94-like beta-barrel" evidence="2">
    <location>
        <begin position="406"/>
        <end position="474"/>
    </location>
</feature>
<reference evidence="3" key="1">
    <citation type="journal article" date="2014" name="Science">
        <title>Plant genetics. Early allopolyploid evolution in the post-Neolithic Brassica napus oilseed genome.</title>
        <authorList>
            <person name="Chalhoub B."/>
            <person name="Denoeud F."/>
            <person name="Liu S."/>
            <person name="Parkin I.A."/>
            <person name="Tang H."/>
            <person name="Wang X."/>
            <person name="Chiquet J."/>
            <person name="Belcram H."/>
            <person name="Tong C."/>
            <person name="Samans B."/>
            <person name="Correa M."/>
            <person name="Da Silva C."/>
            <person name="Just J."/>
            <person name="Falentin C."/>
            <person name="Koh C.S."/>
            <person name="Le Clainche I."/>
            <person name="Bernard M."/>
            <person name="Bento P."/>
            <person name="Noel B."/>
            <person name="Labadie K."/>
            <person name="Alberti A."/>
            <person name="Charles M."/>
            <person name="Arnaud D."/>
            <person name="Guo H."/>
            <person name="Daviaud C."/>
            <person name="Alamery S."/>
            <person name="Jabbari K."/>
            <person name="Zhao M."/>
            <person name="Edger P.P."/>
            <person name="Chelaifa H."/>
            <person name="Tack D."/>
            <person name="Lassalle G."/>
            <person name="Mestiri I."/>
            <person name="Schnel N."/>
            <person name="Le Paslier M.C."/>
            <person name="Fan G."/>
            <person name="Renault V."/>
            <person name="Bayer P.E."/>
            <person name="Golicz A.A."/>
            <person name="Manoli S."/>
            <person name="Lee T.H."/>
            <person name="Thi V.H."/>
            <person name="Chalabi S."/>
            <person name="Hu Q."/>
            <person name="Fan C."/>
            <person name="Tollenaere R."/>
            <person name="Lu Y."/>
            <person name="Battail C."/>
            <person name="Shen J."/>
            <person name="Sidebottom C.H."/>
            <person name="Wang X."/>
            <person name="Canaguier A."/>
            <person name="Chauveau A."/>
            <person name="Berard A."/>
            <person name="Deniot G."/>
            <person name="Guan M."/>
            <person name="Liu Z."/>
            <person name="Sun F."/>
            <person name="Lim Y.P."/>
            <person name="Lyons E."/>
            <person name="Town C.D."/>
            <person name="Bancroft I."/>
            <person name="Wang X."/>
            <person name="Meng J."/>
            <person name="Ma J."/>
            <person name="Pires J.C."/>
            <person name="King G.J."/>
            <person name="Brunel D."/>
            <person name="Delourme R."/>
            <person name="Renard M."/>
            <person name="Aury J.M."/>
            <person name="Adams K.L."/>
            <person name="Batley J."/>
            <person name="Snowdon R.J."/>
            <person name="Tost J."/>
            <person name="Edwards D."/>
            <person name="Zhou Y."/>
            <person name="Hua W."/>
            <person name="Sharpe A.G."/>
            <person name="Paterson A.H."/>
            <person name="Guan C."/>
            <person name="Wincker P."/>
        </authorList>
    </citation>
    <scope>NUCLEOTIDE SEQUENCE [LARGE SCALE GENOMIC DNA]</scope>
</reference>
<organism evidence="3">
    <name type="scientific">Brassica napus</name>
    <name type="common">Rape</name>
    <dbReference type="NCBI Taxonomy" id="3708"/>
    <lineage>
        <taxon>Eukaryota</taxon>
        <taxon>Viridiplantae</taxon>
        <taxon>Streptophyta</taxon>
        <taxon>Embryophyta</taxon>
        <taxon>Tracheophyta</taxon>
        <taxon>Spermatophyta</taxon>
        <taxon>Magnoliopsida</taxon>
        <taxon>eudicotyledons</taxon>
        <taxon>Gunneridae</taxon>
        <taxon>Pentapetalae</taxon>
        <taxon>rosids</taxon>
        <taxon>malvids</taxon>
        <taxon>Brassicales</taxon>
        <taxon>Brassicaceae</taxon>
        <taxon>Brassiceae</taxon>
        <taxon>Brassica</taxon>
    </lineage>
</organism>
<evidence type="ECO:0000256" key="1">
    <source>
        <dbReference type="SAM" id="MobiDB-lite"/>
    </source>
</evidence>
<reference evidence="3" key="2">
    <citation type="submission" date="2014-06" db="EMBL/GenBank/DDBJ databases">
        <authorList>
            <person name="Genoscope - CEA"/>
        </authorList>
    </citation>
    <scope>NUCLEOTIDE SEQUENCE</scope>
</reference>
<accession>A0A078K3E9</accession>
<dbReference type="InterPro" id="IPR054722">
    <property type="entry name" value="PolX-like_BBD"/>
</dbReference>
<dbReference type="PANTHER" id="PTHR34222">
    <property type="entry name" value="GAG_PRE-INTEGRS DOMAIN-CONTAINING PROTEIN"/>
    <property type="match status" value="1"/>
</dbReference>
<dbReference type="EMBL" id="LK049916">
    <property type="protein sequence ID" value="CDY72286.1"/>
    <property type="molecule type" value="Genomic_DNA"/>
</dbReference>
<name>A0A078K3E9_BRANA</name>
<dbReference type="PaxDb" id="3708-A0A078K3E9"/>
<protein>
    <submittedName>
        <fullName evidence="3">BnaUnng05000D protein</fullName>
    </submittedName>
</protein>
<dbReference type="AlphaFoldDB" id="A0A078K3E9"/>
<feature type="region of interest" description="Disordered" evidence="1">
    <location>
        <begin position="281"/>
        <end position="313"/>
    </location>
</feature>
<gene>
    <name evidence="3" type="primary">BnaUnng05000D</name>
    <name evidence="3" type="ORF">GSBRNA2T00026232001</name>
</gene>
<dbReference type="Pfam" id="PF22936">
    <property type="entry name" value="Pol_BBD"/>
    <property type="match status" value="1"/>
</dbReference>
<dbReference type="Pfam" id="PF14223">
    <property type="entry name" value="Retrotran_gag_2"/>
    <property type="match status" value="1"/>
</dbReference>
<dbReference type="Gramene" id="CDY72286">
    <property type="protein sequence ID" value="CDY72286"/>
    <property type="gene ID" value="GSBRNA2T00026232001"/>
</dbReference>
<dbReference type="OMA" id="SKLWHIN"/>
<sequence>METTNFSKLITVPVALKGGSNYLMWSQLVRTTIGRLGLWNHITDDGPEPVAKEDEEEGDGKTLAVAEAKRWVQEDLMVLSVLHASLELPILEAYVHFETPKRLWDMLHKRYGNKSNISRVFDLKQTISALKQDGEDLTKHMGKFGALWSELESLRPNTTDEESLIERREQDQVFGLLMTLDESYQDVIKHILRSPTLPSMEEVCAQLQKEEGSLGLFGGKKGMSTAHKAEEAQANKAAYRGDGRKYEKYEGSCEHCKRQGHKKSQCWILHPHLRPSKFNKDREAKAHLSAEASGAGSSGASPNVKAGESEGRALTSQEVITKADFEAFIRALKESGKMLGNTLGYSYSAHTLPSISDKLLDIFKTSCTATAHTKISDRLLGVVKSLKAENETSRINTARSLHKPLIIDSGASHHMISDNNLIKDIEPAHGHVMIANGDRIPIRGIGKLNLFNKDSKAFYMPEFTSNLLSVKKCTT</sequence>
<proteinExistence type="predicted"/>
<evidence type="ECO:0000259" key="2">
    <source>
        <dbReference type="Pfam" id="PF22936"/>
    </source>
</evidence>
<dbReference type="PANTHER" id="PTHR34222:SF33">
    <property type="entry name" value="RETROTRANSPOSON GAG DOMAIN-CONTAINING PROTEIN"/>
    <property type="match status" value="1"/>
</dbReference>
<feature type="compositionally biased region" description="Low complexity" evidence="1">
    <location>
        <begin position="289"/>
        <end position="301"/>
    </location>
</feature>